<organism evidence="1 2">
    <name type="scientific">Symbiodinium necroappetens</name>
    <dbReference type="NCBI Taxonomy" id="1628268"/>
    <lineage>
        <taxon>Eukaryota</taxon>
        <taxon>Sar</taxon>
        <taxon>Alveolata</taxon>
        <taxon>Dinophyceae</taxon>
        <taxon>Suessiales</taxon>
        <taxon>Symbiodiniaceae</taxon>
        <taxon>Symbiodinium</taxon>
    </lineage>
</organism>
<dbReference type="Proteomes" id="UP000601435">
    <property type="component" value="Unassembled WGS sequence"/>
</dbReference>
<name>A0A812KNI1_9DINO</name>
<reference evidence="1" key="1">
    <citation type="submission" date="2021-02" db="EMBL/GenBank/DDBJ databases">
        <authorList>
            <person name="Dougan E. K."/>
            <person name="Rhodes N."/>
            <person name="Thang M."/>
            <person name="Chan C."/>
        </authorList>
    </citation>
    <scope>NUCLEOTIDE SEQUENCE</scope>
</reference>
<evidence type="ECO:0000313" key="1">
    <source>
        <dbReference type="EMBL" id="CAE7233152.1"/>
    </source>
</evidence>
<evidence type="ECO:0000313" key="2">
    <source>
        <dbReference type="Proteomes" id="UP000601435"/>
    </source>
</evidence>
<gene>
    <name evidence="1" type="primary">GIP</name>
    <name evidence="1" type="ORF">SNEC2469_LOCUS3732</name>
</gene>
<keyword evidence="2" id="KW-1185">Reference proteome</keyword>
<dbReference type="EMBL" id="CAJNJA010008134">
    <property type="protein sequence ID" value="CAE7233152.1"/>
    <property type="molecule type" value="Genomic_DNA"/>
</dbReference>
<accession>A0A812KNI1</accession>
<comment type="caution">
    <text evidence="1">The sequence shown here is derived from an EMBL/GenBank/DDBJ whole genome shotgun (WGS) entry which is preliminary data.</text>
</comment>
<sequence length="147" mass="16107">MLGHTPDLRKAWETAAKVPGALVVDAKSVYDAASKGDTASSLFSMKEKYAALELMAVVESIGLMNTSLLWVSSEAQLADGLTKSQAQDYIRGFLQGLQMWTVKYDPDFVAAKKKKEKKKRLEHREDASAASCTAVLTAASERDFWGM</sequence>
<dbReference type="OrthoDB" id="446572at2759"/>
<protein>
    <submittedName>
        <fullName evidence="1">GIP protein</fullName>
    </submittedName>
</protein>
<proteinExistence type="predicted"/>
<dbReference type="AlphaFoldDB" id="A0A812KNI1"/>